<organism evidence="1">
    <name type="scientific">Rhizophora mucronata</name>
    <name type="common">Asiatic mangrove</name>
    <dbReference type="NCBI Taxonomy" id="61149"/>
    <lineage>
        <taxon>Eukaryota</taxon>
        <taxon>Viridiplantae</taxon>
        <taxon>Streptophyta</taxon>
        <taxon>Embryophyta</taxon>
        <taxon>Tracheophyta</taxon>
        <taxon>Spermatophyta</taxon>
        <taxon>Magnoliopsida</taxon>
        <taxon>eudicotyledons</taxon>
        <taxon>Gunneridae</taxon>
        <taxon>Pentapetalae</taxon>
        <taxon>rosids</taxon>
        <taxon>fabids</taxon>
        <taxon>Malpighiales</taxon>
        <taxon>Rhizophoraceae</taxon>
        <taxon>Rhizophora</taxon>
    </lineage>
</organism>
<proteinExistence type="predicted"/>
<dbReference type="EMBL" id="GGEC01005199">
    <property type="protein sequence ID" value="MBW85682.1"/>
    <property type="molecule type" value="Transcribed_RNA"/>
</dbReference>
<sequence length="77" mass="9124">MGIGITKWRNITLIKLLWEFISINLNRVLSHMSRLTCSCLIFILLRRRRLFGLLESNQCSYPFPRNTHCTLHFSSNK</sequence>
<accession>A0A2P2IWU8</accession>
<evidence type="ECO:0000313" key="1">
    <source>
        <dbReference type="EMBL" id="MBW85682.1"/>
    </source>
</evidence>
<reference evidence="1" key="1">
    <citation type="submission" date="2018-02" db="EMBL/GenBank/DDBJ databases">
        <title>Rhizophora mucronata_Transcriptome.</title>
        <authorList>
            <person name="Meera S.P."/>
            <person name="Sreeshan A."/>
            <person name="Augustine A."/>
        </authorList>
    </citation>
    <scope>NUCLEOTIDE SEQUENCE</scope>
    <source>
        <tissue evidence="1">Leaf</tissue>
    </source>
</reference>
<dbReference type="AlphaFoldDB" id="A0A2P2IWU8"/>
<protein>
    <submittedName>
        <fullName evidence="1">Uncharacterized protein</fullName>
    </submittedName>
</protein>
<name>A0A2P2IWU8_RHIMU</name>